<reference evidence="2 3" key="1">
    <citation type="submission" date="2016-06" db="EMBL/GenBank/DDBJ databases">
        <title>Complete genome sequence of a deep-branching marine Gamma Proteobacterium Woeseia oceani type strain XK5.</title>
        <authorList>
            <person name="Mu D."/>
            <person name="Du Z."/>
        </authorList>
    </citation>
    <scope>NUCLEOTIDE SEQUENCE [LARGE SCALE GENOMIC DNA]</scope>
    <source>
        <strain evidence="2 3">XK5</strain>
    </source>
</reference>
<feature type="compositionally biased region" description="Polar residues" evidence="1">
    <location>
        <begin position="72"/>
        <end position="81"/>
    </location>
</feature>
<protein>
    <submittedName>
        <fullName evidence="2">Uncharacterized protein</fullName>
    </submittedName>
</protein>
<feature type="region of interest" description="Disordered" evidence="1">
    <location>
        <begin position="62"/>
        <end position="81"/>
    </location>
</feature>
<keyword evidence="3" id="KW-1185">Reference proteome</keyword>
<dbReference type="EMBL" id="CP016268">
    <property type="protein sequence ID" value="ANO52517.1"/>
    <property type="molecule type" value="Genomic_DNA"/>
</dbReference>
<evidence type="ECO:0000313" key="2">
    <source>
        <dbReference type="EMBL" id="ANO52517.1"/>
    </source>
</evidence>
<evidence type="ECO:0000313" key="3">
    <source>
        <dbReference type="Proteomes" id="UP000092695"/>
    </source>
</evidence>
<dbReference type="Proteomes" id="UP000092695">
    <property type="component" value="Chromosome"/>
</dbReference>
<sequence length="81" mass="9133">MRPGQEIRYEDTCEITGIKNGLSTTAEILTFRDKDVIIATIQRSAKVTLHWQPHAKAYVGSMGGVEFRSPGPKSQTYRTHR</sequence>
<dbReference type="AlphaFoldDB" id="A0A193LJ32"/>
<accession>A0A193LJ32</accession>
<name>A0A193LJ32_9GAMM</name>
<dbReference type="STRING" id="1548547.BA177_16180"/>
<organism evidence="2 3">
    <name type="scientific">Woeseia oceani</name>
    <dbReference type="NCBI Taxonomy" id="1548547"/>
    <lineage>
        <taxon>Bacteria</taxon>
        <taxon>Pseudomonadati</taxon>
        <taxon>Pseudomonadota</taxon>
        <taxon>Gammaproteobacteria</taxon>
        <taxon>Woeseiales</taxon>
        <taxon>Woeseiaceae</taxon>
        <taxon>Woeseia</taxon>
    </lineage>
</organism>
<dbReference type="RefSeq" id="WP_068617916.1">
    <property type="nucleotide sequence ID" value="NZ_CP016268.1"/>
</dbReference>
<proteinExistence type="predicted"/>
<dbReference type="KEGG" id="woc:BA177_16180"/>
<evidence type="ECO:0000256" key="1">
    <source>
        <dbReference type="SAM" id="MobiDB-lite"/>
    </source>
</evidence>
<gene>
    <name evidence="2" type="ORF">BA177_16180</name>
</gene>